<dbReference type="EMBL" id="JBHSWV010000034">
    <property type="protein sequence ID" value="MFC6763987.1"/>
    <property type="molecule type" value="Genomic_DNA"/>
</dbReference>
<dbReference type="PANTHER" id="PTHR10907:SF47">
    <property type="entry name" value="REGUCALCIN"/>
    <property type="match status" value="1"/>
</dbReference>
<organism evidence="5 6">
    <name type="scientific">Natrinema soli</name>
    <dbReference type="NCBI Taxonomy" id="1930624"/>
    <lineage>
        <taxon>Archaea</taxon>
        <taxon>Methanobacteriati</taxon>
        <taxon>Methanobacteriota</taxon>
        <taxon>Stenosarchaea group</taxon>
        <taxon>Halobacteria</taxon>
        <taxon>Halobacteriales</taxon>
        <taxon>Natrialbaceae</taxon>
        <taxon>Natrinema</taxon>
    </lineage>
</organism>
<evidence type="ECO:0000313" key="6">
    <source>
        <dbReference type="Proteomes" id="UP001596383"/>
    </source>
</evidence>
<dbReference type="Gene3D" id="2.120.10.30">
    <property type="entry name" value="TolB, C-terminal domain"/>
    <property type="match status" value="1"/>
</dbReference>
<comment type="similarity">
    <text evidence="1">Belongs to the SMP-30/CGR1 family.</text>
</comment>
<protein>
    <submittedName>
        <fullName evidence="5">SMP-30/gluconolactonase/LRE family protein</fullName>
    </submittedName>
</protein>
<dbReference type="InterPro" id="IPR005511">
    <property type="entry name" value="SMP-30"/>
</dbReference>
<dbReference type="InterPro" id="IPR011042">
    <property type="entry name" value="6-blade_b-propeller_TolB-like"/>
</dbReference>
<reference evidence="5 6" key="1">
    <citation type="journal article" date="2019" name="Int. J. Syst. Evol. Microbiol.">
        <title>The Global Catalogue of Microorganisms (GCM) 10K type strain sequencing project: providing services to taxonomists for standard genome sequencing and annotation.</title>
        <authorList>
            <consortium name="The Broad Institute Genomics Platform"/>
            <consortium name="The Broad Institute Genome Sequencing Center for Infectious Disease"/>
            <person name="Wu L."/>
            <person name="Ma J."/>
        </authorList>
    </citation>
    <scope>NUCLEOTIDE SEQUENCE [LARGE SCALE GENOMIC DNA]</scope>
    <source>
        <strain evidence="5 6">LMG 29247</strain>
    </source>
</reference>
<dbReference type="PANTHER" id="PTHR10907">
    <property type="entry name" value="REGUCALCIN"/>
    <property type="match status" value="1"/>
</dbReference>
<dbReference type="InterPro" id="IPR013658">
    <property type="entry name" value="SGL"/>
</dbReference>
<evidence type="ECO:0000256" key="3">
    <source>
        <dbReference type="PIRSR" id="PIRSR605511-2"/>
    </source>
</evidence>
<dbReference type="SUPFAM" id="SSF63829">
    <property type="entry name" value="Calcium-dependent phosphotriesterase"/>
    <property type="match status" value="1"/>
</dbReference>
<feature type="binding site" evidence="3">
    <location>
        <position position="119"/>
    </location>
    <ligand>
        <name>substrate</name>
    </ligand>
</feature>
<dbReference type="RefSeq" id="WP_273737089.1">
    <property type="nucleotide sequence ID" value="NZ_JAQIVI010000034.1"/>
</dbReference>
<evidence type="ECO:0000256" key="2">
    <source>
        <dbReference type="PIRSR" id="PIRSR605511-1"/>
    </source>
</evidence>
<keyword evidence="6" id="KW-1185">Reference proteome</keyword>
<accession>A0ABD5SFZ0</accession>
<proteinExistence type="inferred from homology"/>
<feature type="binding site" evidence="3">
    <location>
        <position position="101"/>
    </location>
    <ligand>
        <name>substrate</name>
    </ligand>
</feature>
<dbReference type="AlphaFoldDB" id="A0ABD5SFZ0"/>
<dbReference type="Proteomes" id="UP001596383">
    <property type="component" value="Unassembled WGS sequence"/>
</dbReference>
<feature type="binding site" evidence="3">
    <location>
        <position position="195"/>
    </location>
    <ligand>
        <name>a divalent metal cation</name>
        <dbReference type="ChEBI" id="CHEBI:60240"/>
    </ligand>
</feature>
<name>A0ABD5SFZ0_9EURY</name>
<evidence type="ECO:0000259" key="4">
    <source>
        <dbReference type="Pfam" id="PF08450"/>
    </source>
</evidence>
<keyword evidence="3" id="KW-0479">Metal-binding</keyword>
<evidence type="ECO:0000313" key="5">
    <source>
        <dbReference type="EMBL" id="MFC6763987.1"/>
    </source>
</evidence>
<feature type="binding site" evidence="3">
    <location>
        <position position="145"/>
    </location>
    <ligand>
        <name>a divalent metal cation</name>
        <dbReference type="ChEBI" id="CHEBI:60240"/>
    </ligand>
</feature>
<feature type="binding site" evidence="3">
    <location>
        <position position="16"/>
    </location>
    <ligand>
        <name>a divalent metal cation</name>
        <dbReference type="ChEBI" id="CHEBI:60240"/>
    </ligand>
</feature>
<dbReference type="PRINTS" id="PR01790">
    <property type="entry name" value="SMP30FAMILY"/>
</dbReference>
<dbReference type="Pfam" id="PF08450">
    <property type="entry name" value="SGL"/>
    <property type="match status" value="1"/>
</dbReference>
<gene>
    <name evidence="5" type="ORF">ACFQE6_02665</name>
</gene>
<sequence>MTRLERVADTRNDTGEGPLWHLDEGCLYWVDIPPGKLYRFDPDAETHALAYETPEERPISGFTIQTDGSLLLFEDGRISRWQPGSESAALVTEVDTDTRFNDVIADPEGRVFCGTMPDDDLLGDLYRLDVDATVTTVVEDVDIANGMGFTADLETFYFTESEAQRIYAFDYDRETGALSNRRTFVETPDDDGIPDGLTVDKDDFVWSARWNGGRAVRFDRSGEPVDEIDVPARKVSSVAFAGPEYDDLYLTTALEGGDRVDEGDGAGALFRATGLETGGSEEFRSRIGTE</sequence>
<keyword evidence="3" id="KW-0862">Zinc</keyword>
<feature type="active site" description="Proton donor/acceptor" evidence="2">
    <location>
        <position position="195"/>
    </location>
</feature>
<comment type="cofactor">
    <cofactor evidence="3">
        <name>Zn(2+)</name>
        <dbReference type="ChEBI" id="CHEBI:29105"/>
    </cofactor>
    <text evidence="3">Binds 1 divalent metal cation per subunit.</text>
</comment>
<comment type="caution">
    <text evidence="5">The sequence shown here is derived from an EMBL/GenBank/DDBJ whole genome shotgun (WGS) entry which is preliminary data.</text>
</comment>
<feature type="domain" description="SMP-30/Gluconolactonase/LRE-like region" evidence="4">
    <location>
        <begin position="15"/>
        <end position="253"/>
    </location>
</feature>
<feature type="binding site" evidence="3">
    <location>
        <position position="99"/>
    </location>
    <ligand>
        <name>substrate</name>
    </ligand>
</feature>
<evidence type="ECO:0000256" key="1">
    <source>
        <dbReference type="ARBA" id="ARBA00008853"/>
    </source>
</evidence>